<evidence type="ECO:0008006" key="5">
    <source>
        <dbReference type="Google" id="ProtNLM"/>
    </source>
</evidence>
<name>A0A8S1RD44_9CILI</name>
<keyword evidence="2" id="KW-0812">Transmembrane</keyword>
<protein>
    <recommendedName>
        <fullName evidence="5">Transmembrane protein</fullName>
    </recommendedName>
</protein>
<evidence type="ECO:0000256" key="1">
    <source>
        <dbReference type="SAM" id="MobiDB-lite"/>
    </source>
</evidence>
<feature type="transmembrane region" description="Helical" evidence="2">
    <location>
        <begin position="308"/>
        <end position="329"/>
    </location>
</feature>
<keyword evidence="2" id="KW-0472">Membrane</keyword>
<dbReference type="OrthoDB" id="294667at2759"/>
<dbReference type="EMBL" id="CAJJDN010000154">
    <property type="protein sequence ID" value="CAD8124900.1"/>
    <property type="molecule type" value="Genomic_DNA"/>
</dbReference>
<reference evidence="3" key="1">
    <citation type="submission" date="2021-01" db="EMBL/GenBank/DDBJ databases">
        <authorList>
            <consortium name="Genoscope - CEA"/>
            <person name="William W."/>
        </authorList>
    </citation>
    <scope>NUCLEOTIDE SEQUENCE</scope>
</reference>
<feature type="compositionally biased region" description="Basic and acidic residues" evidence="1">
    <location>
        <begin position="176"/>
        <end position="192"/>
    </location>
</feature>
<comment type="caution">
    <text evidence="3">The sequence shown here is derived from an EMBL/GenBank/DDBJ whole genome shotgun (WGS) entry which is preliminary data.</text>
</comment>
<feature type="transmembrane region" description="Helical" evidence="2">
    <location>
        <begin position="89"/>
        <end position="109"/>
    </location>
</feature>
<gene>
    <name evidence="3" type="ORF">PSON_ATCC_30995.1.T1540111</name>
</gene>
<proteinExistence type="predicted"/>
<sequence>MITTFTFNSYAWQYYIWIGCQSFRFKVNDIIKNTFLIYLSKNLGQMLKRRLFLKKDLAIQLFIRQQNAYMLCICLSEKFQTFFVCLKKLFQLTIFIKQTLLLIFILIRTSFQFIIQQEIYMLNGQVNSRIKNFSVIFWLIIQYKFFLLKEKYFNIFNKMQQVKKTQDEQNNAQESNQDRIKQNESNREKLSMRVDNQNSEENVLIQTNQQQPIEGNKNAKKKEFSLVKYFRPPPDPVLTWDQHQEKKLYSEFQDFIESKYQEVKRSSSLQKYYFKIGFQVFIYILNVLELIFTLCYKSFNEMEDKEGIYIDCYLLSIIVCVLLHCGTWMYTFKFRQVAKKNICIQIGYYIFYMIMGGLSYFKLAPFLYYFNRDQTIQQFSFSEINKYLMLDAENKFRNPSGLFKKRTKPVNIFRDLIFHRVALVSMMITMCLQTFPQLFIQGFYNNVKAGWNGYNTFSYLLLISNLIYYLFELQFIVFTTTYRQMQTELQFKLKKIKLKFIQETKQLLKADLKYIGFVKSFYFQIDPSTFNSYQKKRCMVQIIAFLTKYKKLKNISFSFIDQYEEVTLQYLANLFKVIQVENISLYYKDLSKLQTLESIFNKSDFPQLKLELQNSENIDELWNSPENDENEEEEKVQKIQFIQNPKINAGWQVLQMNQQLRNREYIAISSDFSMYIPVDIMRSMSRNIATSYIKTQSLNNNVNTTNQDTSEKIAREAKEKIDSISKKDLFEERFGQIKFLMTLYSYYELWSQLNSVRGCLQTIWSLFNGSFQIISLVYLSQENNAFVDALIILTVLNPIMQMASFSVFQHRQFKDFKILNQVINTILFGICNFLKIWDIVMIMLYLCAKQFAQSFKRDFSSDGYLKFKSYAAKFVGNLPITVFKWKSVQLNGSIFEIMSQPFYQAVKWRTSVEEALNKLPQFFIYILALSEGNVSATWVLSFMQQLKEGVLAIKDILEVVVKDFFIPALILSKISVIQFFQSMLYLSSVSNQILLEYPKSFQIMSKVDEQYLKELYTFKIDVKNLDFSRYGGKKKEKMLAQFKYVLASMKRILEIEQAQRLFCMGPEIHDFVRCLKVSEIYQLKLNFYLDEVKAGSFPHINAFIKHCPQELQFLQISVETTDSINMEFCLERQATLTAFSYSYFQIMYKYENNAQTAVQQQCLNINKSFLELDRYDIEQFYFEVAGNLNLNESEKLFENFTNLKVFWMSLNNNNESKQTFNFQNNLKSRLEILDITFENINLDFQQYPFQDLKIFKLVMKRCQFNKQDLIKILENFKSQTQVIYIDMINCENRFTIDEQKELLIKLETKKIDVTIKI</sequence>
<keyword evidence="4" id="KW-1185">Reference proteome</keyword>
<feature type="compositionally biased region" description="Polar residues" evidence="1">
    <location>
        <begin position="166"/>
        <end position="175"/>
    </location>
</feature>
<evidence type="ECO:0000256" key="2">
    <source>
        <dbReference type="SAM" id="Phobius"/>
    </source>
</evidence>
<feature type="transmembrane region" description="Helical" evidence="2">
    <location>
        <begin position="459"/>
        <end position="482"/>
    </location>
</feature>
<feature type="transmembrane region" description="Helical" evidence="2">
    <location>
        <begin position="416"/>
        <end position="439"/>
    </location>
</feature>
<keyword evidence="2" id="KW-1133">Transmembrane helix</keyword>
<feature type="transmembrane region" description="Helical" evidence="2">
    <location>
        <begin position="349"/>
        <end position="370"/>
    </location>
</feature>
<evidence type="ECO:0000313" key="4">
    <source>
        <dbReference type="Proteomes" id="UP000692954"/>
    </source>
</evidence>
<feature type="transmembrane region" description="Helical" evidence="2">
    <location>
        <begin position="276"/>
        <end position="296"/>
    </location>
</feature>
<evidence type="ECO:0000313" key="3">
    <source>
        <dbReference type="EMBL" id="CAD8124900.1"/>
    </source>
</evidence>
<dbReference type="Proteomes" id="UP000692954">
    <property type="component" value="Unassembled WGS sequence"/>
</dbReference>
<feature type="region of interest" description="Disordered" evidence="1">
    <location>
        <begin position="166"/>
        <end position="193"/>
    </location>
</feature>
<accession>A0A8S1RD44</accession>
<organism evidence="3 4">
    <name type="scientific">Paramecium sonneborni</name>
    <dbReference type="NCBI Taxonomy" id="65129"/>
    <lineage>
        <taxon>Eukaryota</taxon>
        <taxon>Sar</taxon>
        <taxon>Alveolata</taxon>
        <taxon>Ciliophora</taxon>
        <taxon>Intramacronucleata</taxon>
        <taxon>Oligohymenophorea</taxon>
        <taxon>Peniculida</taxon>
        <taxon>Parameciidae</taxon>
        <taxon>Paramecium</taxon>
    </lineage>
</organism>